<dbReference type="Pfam" id="PF02151">
    <property type="entry name" value="UVR"/>
    <property type="match status" value="1"/>
</dbReference>
<accession>A0ABT6FG56</accession>
<evidence type="ECO:0000313" key="3">
    <source>
        <dbReference type="EMBL" id="MDG3006484.1"/>
    </source>
</evidence>
<reference evidence="3 4" key="1">
    <citation type="submission" date="2023-03" db="EMBL/GenBank/DDBJ databases">
        <title>Paludisphaera mucosa sp. nov. a novel planctomycete from northern fen.</title>
        <authorList>
            <person name="Ivanova A."/>
        </authorList>
    </citation>
    <scope>NUCLEOTIDE SEQUENCE [LARGE SCALE GENOMIC DNA]</scope>
    <source>
        <strain evidence="3 4">Pla2</strain>
    </source>
</reference>
<feature type="domain" description="UVR" evidence="2">
    <location>
        <begin position="137"/>
        <end position="172"/>
    </location>
</feature>
<name>A0ABT6FG56_9BACT</name>
<gene>
    <name evidence="3" type="ORF">PZE19_22160</name>
</gene>
<proteinExistence type="predicted"/>
<evidence type="ECO:0000313" key="4">
    <source>
        <dbReference type="Proteomes" id="UP001216907"/>
    </source>
</evidence>
<evidence type="ECO:0000256" key="1">
    <source>
        <dbReference type="ARBA" id="ARBA00023236"/>
    </source>
</evidence>
<dbReference type="PIRSF" id="PIRSF015034">
    <property type="entry name" value="YacH"/>
    <property type="match status" value="1"/>
</dbReference>
<keyword evidence="4" id="KW-1185">Reference proteome</keyword>
<dbReference type="PANTHER" id="PTHR38430">
    <property type="entry name" value="PROTEIN-ARGININE KINASE ACTIVATOR PROTEIN"/>
    <property type="match status" value="1"/>
</dbReference>
<keyword evidence="1" id="KW-0227">DNA damage</keyword>
<keyword evidence="1" id="KW-0742">SOS response</keyword>
<dbReference type="Gene3D" id="4.10.860.10">
    <property type="entry name" value="UVR domain"/>
    <property type="match status" value="1"/>
</dbReference>
<protein>
    <submittedName>
        <fullName evidence="3">UvrB/UvrC motif-containing protein</fullName>
    </submittedName>
</protein>
<dbReference type="EMBL" id="JARRAG010000002">
    <property type="protein sequence ID" value="MDG3006484.1"/>
    <property type="molecule type" value="Genomic_DNA"/>
</dbReference>
<dbReference type="Proteomes" id="UP001216907">
    <property type="component" value="Unassembled WGS sequence"/>
</dbReference>
<dbReference type="SUPFAM" id="SSF46600">
    <property type="entry name" value="C-terminal UvrC-binding domain of UvrB"/>
    <property type="match status" value="1"/>
</dbReference>
<dbReference type="InterPro" id="IPR036876">
    <property type="entry name" value="UVR_dom_sf"/>
</dbReference>
<organism evidence="3 4">
    <name type="scientific">Paludisphaera mucosa</name>
    <dbReference type="NCBI Taxonomy" id="3030827"/>
    <lineage>
        <taxon>Bacteria</taxon>
        <taxon>Pseudomonadati</taxon>
        <taxon>Planctomycetota</taxon>
        <taxon>Planctomycetia</taxon>
        <taxon>Isosphaerales</taxon>
        <taxon>Isosphaeraceae</taxon>
        <taxon>Paludisphaera</taxon>
    </lineage>
</organism>
<dbReference type="PANTHER" id="PTHR38430:SF1">
    <property type="entry name" value="PROTEIN-ARGININE KINASE ACTIVATOR PROTEIN"/>
    <property type="match status" value="1"/>
</dbReference>
<dbReference type="PROSITE" id="PS50151">
    <property type="entry name" value="UVR"/>
    <property type="match status" value="1"/>
</dbReference>
<comment type="caution">
    <text evidence="3">The sequence shown here is derived from an EMBL/GenBank/DDBJ whole genome shotgun (WGS) entry which is preliminary data.</text>
</comment>
<sequence>MKCQKCAKPATFHITDVVEKGKHQEFHFCDEHARQHLAPPEEAAETQTMGELASKLAAAPGTSGAPGSMREASAADKQVCPVCQITFLEFRNSGRLGCPYDYEVFRDELMPLLESIHGDTRHSGKVPKRAPRNTQQQTTLIQLRNELKRAVAAEDYEAAARLRDKIQGIEQDPA</sequence>
<dbReference type="InterPro" id="IPR025542">
    <property type="entry name" value="YacH"/>
</dbReference>
<dbReference type="InterPro" id="IPR001943">
    <property type="entry name" value="UVR_dom"/>
</dbReference>
<evidence type="ECO:0000259" key="2">
    <source>
        <dbReference type="PROSITE" id="PS50151"/>
    </source>
</evidence>
<dbReference type="RefSeq" id="WP_277862780.1">
    <property type="nucleotide sequence ID" value="NZ_JARRAG010000002.1"/>
</dbReference>